<gene>
    <name evidence="2" type="ORF">DL89DRAFT_255906</name>
</gene>
<name>A0A1Y1WG95_9FUNG</name>
<organism evidence="2 3">
    <name type="scientific">Linderina pennispora</name>
    <dbReference type="NCBI Taxonomy" id="61395"/>
    <lineage>
        <taxon>Eukaryota</taxon>
        <taxon>Fungi</taxon>
        <taxon>Fungi incertae sedis</taxon>
        <taxon>Zoopagomycota</taxon>
        <taxon>Kickxellomycotina</taxon>
        <taxon>Kickxellomycetes</taxon>
        <taxon>Kickxellales</taxon>
        <taxon>Kickxellaceae</taxon>
        <taxon>Linderina</taxon>
    </lineage>
</organism>
<dbReference type="Proteomes" id="UP000193922">
    <property type="component" value="Unassembled WGS sequence"/>
</dbReference>
<evidence type="ECO:0000313" key="3">
    <source>
        <dbReference type="Proteomes" id="UP000193922"/>
    </source>
</evidence>
<dbReference type="AlphaFoldDB" id="A0A1Y1WG95"/>
<sequence>MGVPSAHYQQHTADPQPLYSAYAQQQQQQRPGSAVPAADAYPVAPRRLPSVSELLTPQDAASSSSVQHLWPVLRQAWKVQLGSAIFDLFLTETGLVQNPHAPLICFHELTRTAHCPADVFGNPYIKPGRPPHQLAPLSSVLSPLQREYSFFVAARTQRDTMPYTTQIMQVDRTQQFGSYPEPQQVFAIDVPGARAIQQQQMATEYLSYHRDSESASSVSSQGTLMDSRVSPIHHTYKRTSIYQQHQQQSQHQQYVQQPPFASTPAAEADRNMCEEDVFTAASILMSLRTCKMPC</sequence>
<feature type="region of interest" description="Disordered" evidence="1">
    <location>
        <begin position="1"/>
        <end position="37"/>
    </location>
</feature>
<evidence type="ECO:0000313" key="2">
    <source>
        <dbReference type="EMBL" id="ORX72246.1"/>
    </source>
</evidence>
<dbReference type="GeneID" id="63802042"/>
<feature type="region of interest" description="Disordered" evidence="1">
    <location>
        <begin position="240"/>
        <end position="268"/>
    </location>
</feature>
<dbReference type="EMBL" id="MCFD01000003">
    <property type="protein sequence ID" value="ORX72246.1"/>
    <property type="molecule type" value="Genomic_DNA"/>
</dbReference>
<protein>
    <submittedName>
        <fullName evidence="2">Uncharacterized protein</fullName>
    </submittedName>
</protein>
<feature type="compositionally biased region" description="Low complexity" evidence="1">
    <location>
        <begin position="242"/>
        <end position="257"/>
    </location>
</feature>
<comment type="caution">
    <text evidence="2">The sequence shown here is derived from an EMBL/GenBank/DDBJ whole genome shotgun (WGS) entry which is preliminary data.</text>
</comment>
<dbReference type="OrthoDB" id="5573116at2759"/>
<proteinExistence type="predicted"/>
<accession>A0A1Y1WG95</accession>
<evidence type="ECO:0000256" key="1">
    <source>
        <dbReference type="SAM" id="MobiDB-lite"/>
    </source>
</evidence>
<keyword evidence="3" id="KW-1185">Reference proteome</keyword>
<reference evidence="2 3" key="1">
    <citation type="submission" date="2016-07" db="EMBL/GenBank/DDBJ databases">
        <title>Pervasive Adenine N6-methylation of Active Genes in Fungi.</title>
        <authorList>
            <consortium name="DOE Joint Genome Institute"/>
            <person name="Mondo S.J."/>
            <person name="Dannebaum R.O."/>
            <person name="Kuo R.C."/>
            <person name="Labutti K."/>
            <person name="Haridas S."/>
            <person name="Kuo A."/>
            <person name="Salamov A."/>
            <person name="Ahrendt S.R."/>
            <person name="Lipzen A."/>
            <person name="Sullivan W."/>
            <person name="Andreopoulos W.B."/>
            <person name="Clum A."/>
            <person name="Lindquist E."/>
            <person name="Daum C."/>
            <person name="Ramamoorthy G.K."/>
            <person name="Gryganskyi A."/>
            <person name="Culley D."/>
            <person name="Magnuson J.K."/>
            <person name="James T.Y."/>
            <person name="O'Malley M.A."/>
            <person name="Stajich J.E."/>
            <person name="Spatafora J.W."/>
            <person name="Visel A."/>
            <person name="Grigoriev I.V."/>
        </authorList>
    </citation>
    <scope>NUCLEOTIDE SEQUENCE [LARGE SCALE GENOMIC DNA]</scope>
    <source>
        <strain evidence="2 3">ATCC 12442</strain>
    </source>
</reference>
<dbReference type="RefSeq" id="XP_040745670.1">
    <property type="nucleotide sequence ID" value="XM_040885394.1"/>
</dbReference>
<feature type="compositionally biased region" description="Low complexity" evidence="1">
    <location>
        <begin position="24"/>
        <end position="37"/>
    </location>
</feature>